<name>A0A0F8YYE5_9ZZZZ</name>
<sequence>MVQKPNSDLELYNTLKAATKFADSMDFHSKKSRPIEVDTLLWELEYVAMREMCHELCGAAVGYLQELADKSNED</sequence>
<proteinExistence type="predicted"/>
<reference evidence="1" key="1">
    <citation type="journal article" date="2015" name="Nature">
        <title>Complex archaea that bridge the gap between prokaryotes and eukaryotes.</title>
        <authorList>
            <person name="Spang A."/>
            <person name="Saw J.H."/>
            <person name="Jorgensen S.L."/>
            <person name="Zaremba-Niedzwiedzka K."/>
            <person name="Martijn J."/>
            <person name="Lind A.E."/>
            <person name="van Eijk R."/>
            <person name="Schleper C."/>
            <person name="Guy L."/>
            <person name="Ettema T.J."/>
        </authorList>
    </citation>
    <scope>NUCLEOTIDE SEQUENCE</scope>
</reference>
<dbReference type="AlphaFoldDB" id="A0A0F8YYE5"/>
<evidence type="ECO:0000313" key="1">
    <source>
        <dbReference type="EMBL" id="KKK78855.1"/>
    </source>
</evidence>
<gene>
    <name evidence="1" type="ORF">LCGC14_2839370</name>
</gene>
<protein>
    <submittedName>
        <fullName evidence="1">Uncharacterized protein</fullName>
    </submittedName>
</protein>
<comment type="caution">
    <text evidence="1">The sequence shown here is derived from an EMBL/GenBank/DDBJ whole genome shotgun (WGS) entry which is preliminary data.</text>
</comment>
<organism evidence="1">
    <name type="scientific">marine sediment metagenome</name>
    <dbReference type="NCBI Taxonomy" id="412755"/>
    <lineage>
        <taxon>unclassified sequences</taxon>
        <taxon>metagenomes</taxon>
        <taxon>ecological metagenomes</taxon>
    </lineage>
</organism>
<accession>A0A0F8YYE5</accession>
<dbReference type="EMBL" id="LAZR01054295">
    <property type="protein sequence ID" value="KKK78855.1"/>
    <property type="molecule type" value="Genomic_DNA"/>
</dbReference>